<keyword evidence="2" id="KW-1185">Reference proteome</keyword>
<gene>
    <name evidence="1" type="ORF">DWY25_03715</name>
</gene>
<protein>
    <submittedName>
        <fullName evidence="1">Uncharacterized protein</fullName>
    </submittedName>
</protein>
<dbReference type="AlphaFoldDB" id="A0A412G4Z4"/>
<proteinExistence type="predicted"/>
<name>A0A412G4Z4_9FIRM</name>
<sequence length="163" mass="18860">MTQKEKKTMPVKLAQELNSRQCADLVKALDEISDLNLLNYVLADIRRKRQLLIRKSAWLKRRNRPEAAEFAELTSRLERVEKILEVKAGQQEKNAAARAICLKFKQRCDEKGIRFDDLCSRSYFSPEDFSMIEQGVYSLLDTLDIEHLIELAGLSSLAELMRE</sequence>
<dbReference type="GeneID" id="83014514"/>
<evidence type="ECO:0000313" key="2">
    <source>
        <dbReference type="Proteomes" id="UP000284178"/>
    </source>
</evidence>
<dbReference type="RefSeq" id="WP_117893833.1">
    <property type="nucleotide sequence ID" value="NZ_CABJCV010000003.1"/>
</dbReference>
<dbReference type="Proteomes" id="UP000284178">
    <property type="component" value="Unassembled WGS sequence"/>
</dbReference>
<comment type="caution">
    <text evidence="1">The sequence shown here is derived from an EMBL/GenBank/DDBJ whole genome shotgun (WGS) entry which is preliminary data.</text>
</comment>
<organism evidence="1 2">
    <name type="scientific">Holdemania filiformis</name>
    <dbReference type="NCBI Taxonomy" id="61171"/>
    <lineage>
        <taxon>Bacteria</taxon>
        <taxon>Bacillati</taxon>
        <taxon>Bacillota</taxon>
        <taxon>Erysipelotrichia</taxon>
        <taxon>Erysipelotrichales</taxon>
        <taxon>Erysipelotrichaceae</taxon>
        <taxon>Holdemania</taxon>
    </lineage>
</organism>
<reference evidence="1 2" key="1">
    <citation type="submission" date="2018-08" db="EMBL/GenBank/DDBJ databases">
        <title>A genome reference for cultivated species of the human gut microbiota.</title>
        <authorList>
            <person name="Zou Y."/>
            <person name="Xue W."/>
            <person name="Luo G."/>
        </authorList>
    </citation>
    <scope>NUCLEOTIDE SEQUENCE [LARGE SCALE GENOMIC DNA]</scope>
    <source>
        <strain evidence="1 2">AF24-29</strain>
    </source>
</reference>
<dbReference type="EMBL" id="QRUP01000003">
    <property type="protein sequence ID" value="RGR75854.1"/>
    <property type="molecule type" value="Genomic_DNA"/>
</dbReference>
<accession>A0A412G4Z4</accession>
<evidence type="ECO:0000313" key="1">
    <source>
        <dbReference type="EMBL" id="RGR75854.1"/>
    </source>
</evidence>